<evidence type="ECO:0000313" key="3">
    <source>
        <dbReference type="Proteomes" id="UP000030747"/>
    </source>
</evidence>
<gene>
    <name evidence="2" type="ORF">ETH_00012270</name>
</gene>
<dbReference type="OMA" id="QELTAMT"/>
<dbReference type="Proteomes" id="UP000030747">
    <property type="component" value="Unassembled WGS sequence"/>
</dbReference>
<name>U6KPV0_EIMTE</name>
<dbReference type="VEuPathDB" id="ToxoDB:ETH_00012270"/>
<feature type="region of interest" description="Disordered" evidence="1">
    <location>
        <begin position="1"/>
        <end position="91"/>
    </location>
</feature>
<feature type="compositionally biased region" description="Basic and acidic residues" evidence="1">
    <location>
        <begin position="38"/>
        <end position="52"/>
    </location>
</feature>
<dbReference type="AlphaFoldDB" id="U6KPV0"/>
<protein>
    <submittedName>
        <fullName evidence="2">Uncharacterized protein</fullName>
    </submittedName>
</protein>
<proteinExistence type="predicted"/>
<evidence type="ECO:0000313" key="2">
    <source>
        <dbReference type="EMBL" id="CDJ40157.1"/>
    </source>
</evidence>
<dbReference type="OrthoDB" id="346025at2759"/>
<feature type="compositionally biased region" description="Basic and acidic residues" evidence="1">
    <location>
        <begin position="15"/>
        <end position="26"/>
    </location>
</feature>
<keyword evidence="3" id="KW-1185">Reference proteome</keyword>
<dbReference type="VEuPathDB" id="ToxoDB:ETH2_1463000"/>
<evidence type="ECO:0000256" key="1">
    <source>
        <dbReference type="SAM" id="MobiDB-lite"/>
    </source>
</evidence>
<organism evidence="2 3">
    <name type="scientific">Eimeria tenella</name>
    <name type="common">Coccidian parasite</name>
    <dbReference type="NCBI Taxonomy" id="5802"/>
    <lineage>
        <taxon>Eukaryota</taxon>
        <taxon>Sar</taxon>
        <taxon>Alveolata</taxon>
        <taxon>Apicomplexa</taxon>
        <taxon>Conoidasida</taxon>
        <taxon>Coccidia</taxon>
        <taxon>Eucoccidiorida</taxon>
        <taxon>Eimeriorina</taxon>
        <taxon>Eimeriidae</taxon>
        <taxon>Eimeria</taxon>
    </lineage>
</organism>
<accession>U6KPV0</accession>
<sequence length="230" mass="25057">MAAEAVDGSALATREATKDRTSKRSVTDAYPVRFNIPEADKEAGSPLKEKSVPRGQATASLLLEAPAGHSQDAANAPGRKPTVHLGADGRPLPILKGNRGFGYAQARRLVEQLRVKFAFDRNETRFYCPDTSEHAEPPPAPAELRGAVLGFLKSSKKVILEAQEIAESADHQAEETKKIEEELTTMTQEYVEKLEKRKAIQRAKANQAIVVSSTRPQRRFLCCGGSPVVP</sequence>
<dbReference type="RefSeq" id="XP_013230910.1">
    <property type="nucleotide sequence ID" value="XM_013375456.1"/>
</dbReference>
<reference evidence="2" key="2">
    <citation type="submission" date="2013-10" db="EMBL/GenBank/DDBJ databases">
        <authorList>
            <person name="Aslett M."/>
        </authorList>
    </citation>
    <scope>NUCLEOTIDE SEQUENCE [LARGE SCALE GENOMIC DNA]</scope>
    <source>
        <strain evidence="2">Houghton</strain>
    </source>
</reference>
<dbReference type="GeneID" id="25251621"/>
<dbReference type="EMBL" id="HG674968">
    <property type="protein sequence ID" value="CDJ40157.1"/>
    <property type="molecule type" value="Genomic_DNA"/>
</dbReference>
<reference evidence="2" key="1">
    <citation type="submission" date="2013-10" db="EMBL/GenBank/DDBJ databases">
        <title>Genomic analysis of the causative agents of coccidiosis in chickens.</title>
        <authorList>
            <person name="Reid A.J."/>
            <person name="Blake D."/>
            <person name="Billington K."/>
            <person name="Browne H."/>
            <person name="Dunn M."/>
            <person name="Hung S."/>
            <person name="Kawahara F."/>
            <person name="Miranda-Saavedra D."/>
            <person name="Mourier T."/>
            <person name="Nagra H."/>
            <person name="Otto T.D."/>
            <person name="Rawlings N."/>
            <person name="Sanchez A."/>
            <person name="Sanders M."/>
            <person name="Subramaniam C."/>
            <person name="Tay Y."/>
            <person name="Dear P."/>
            <person name="Doerig C."/>
            <person name="Gruber A."/>
            <person name="Parkinson J."/>
            <person name="Shirley M."/>
            <person name="Wan K.L."/>
            <person name="Berriman M."/>
            <person name="Tomley F."/>
            <person name="Pain A."/>
        </authorList>
    </citation>
    <scope>NUCLEOTIDE SEQUENCE [LARGE SCALE GENOMIC DNA]</scope>
    <source>
        <strain evidence="2">Houghton</strain>
    </source>
</reference>